<dbReference type="InterPro" id="IPR011663">
    <property type="entry name" value="UTRA"/>
</dbReference>
<comment type="caution">
    <text evidence="5">The sequence shown here is derived from an EMBL/GenBank/DDBJ whole genome shotgun (WGS) entry which is preliminary data.</text>
</comment>
<feature type="domain" description="HTH gntR-type" evidence="4">
    <location>
        <begin position="22"/>
        <end position="90"/>
    </location>
</feature>
<sequence>MVSNKVSVLDSRIHQVRKTMNDNKYELIYRDLANKIATGIFAVGNYLPSENDLRRQYAVSRETIRKALLALRNEGKIQKIHGKGSVVLGTRPALTSPELKGFTEIAASLDDPTNSRLVQNDSVYVDPERFFGREETIVRANAPGAQPAVLIGRLREVRHQPVSLDRDYVLTDIVPTLPDDPAETSLYAHVEETVAPISYAEREITMTQADWDDHQFLEVQLGTSVVVIRQKVYLTDTRLALLSESRLDPRQFHYREFVRRHLT</sequence>
<organism evidence="5 6">
    <name type="scientific">Schleiferilactobacillus harbinensis DSM 16991</name>
    <dbReference type="NCBI Taxonomy" id="1122147"/>
    <lineage>
        <taxon>Bacteria</taxon>
        <taxon>Bacillati</taxon>
        <taxon>Bacillota</taxon>
        <taxon>Bacilli</taxon>
        <taxon>Lactobacillales</taxon>
        <taxon>Lactobacillaceae</taxon>
        <taxon>Schleiferilactobacillus</taxon>
    </lineage>
</organism>
<dbReference type="InterPro" id="IPR036388">
    <property type="entry name" value="WH-like_DNA-bd_sf"/>
</dbReference>
<dbReference type="Gene3D" id="3.40.1410.10">
    <property type="entry name" value="Chorismate lyase-like"/>
    <property type="match status" value="1"/>
</dbReference>
<evidence type="ECO:0000256" key="2">
    <source>
        <dbReference type="ARBA" id="ARBA00023125"/>
    </source>
</evidence>
<accession>A0A0R1XCT2</accession>
<evidence type="ECO:0000256" key="1">
    <source>
        <dbReference type="ARBA" id="ARBA00023015"/>
    </source>
</evidence>
<evidence type="ECO:0000313" key="6">
    <source>
        <dbReference type="Proteomes" id="UP000050949"/>
    </source>
</evidence>
<dbReference type="SMART" id="SM00345">
    <property type="entry name" value="HTH_GNTR"/>
    <property type="match status" value="1"/>
</dbReference>
<dbReference type="Gene3D" id="1.10.10.10">
    <property type="entry name" value="Winged helix-like DNA-binding domain superfamily/Winged helix DNA-binding domain"/>
    <property type="match status" value="1"/>
</dbReference>
<dbReference type="InterPro" id="IPR050679">
    <property type="entry name" value="Bact_HTH_transcr_reg"/>
</dbReference>
<dbReference type="OrthoDB" id="9816541at2"/>
<evidence type="ECO:0000259" key="4">
    <source>
        <dbReference type="PROSITE" id="PS50949"/>
    </source>
</evidence>
<name>A0A0R1XCT2_9LACO</name>
<evidence type="ECO:0000256" key="3">
    <source>
        <dbReference type="ARBA" id="ARBA00023163"/>
    </source>
</evidence>
<dbReference type="InterPro" id="IPR000524">
    <property type="entry name" value="Tscrpt_reg_HTH_GntR"/>
</dbReference>
<dbReference type="SUPFAM" id="SSF46785">
    <property type="entry name" value="Winged helix' DNA-binding domain"/>
    <property type="match status" value="1"/>
</dbReference>
<dbReference type="GO" id="GO:0045892">
    <property type="term" value="P:negative regulation of DNA-templated transcription"/>
    <property type="evidence" value="ECO:0007669"/>
    <property type="project" value="TreeGrafter"/>
</dbReference>
<reference evidence="5 6" key="1">
    <citation type="journal article" date="2015" name="Genome Announc.">
        <title>Expanding the biotechnology potential of lactobacilli through comparative genomics of 213 strains and associated genera.</title>
        <authorList>
            <person name="Sun Z."/>
            <person name="Harris H.M."/>
            <person name="McCann A."/>
            <person name="Guo C."/>
            <person name="Argimon S."/>
            <person name="Zhang W."/>
            <person name="Yang X."/>
            <person name="Jeffery I.B."/>
            <person name="Cooney J.C."/>
            <person name="Kagawa T.F."/>
            <person name="Liu W."/>
            <person name="Song Y."/>
            <person name="Salvetti E."/>
            <person name="Wrobel A."/>
            <person name="Rasinkangas P."/>
            <person name="Parkhill J."/>
            <person name="Rea M.C."/>
            <person name="O'Sullivan O."/>
            <person name="Ritari J."/>
            <person name="Douillard F.P."/>
            <person name="Paul Ross R."/>
            <person name="Yang R."/>
            <person name="Briner A.E."/>
            <person name="Felis G.E."/>
            <person name="de Vos W.M."/>
            <person name="Barrangou R."/>
            <person name="Klaenhammer T.R."/>
            <person name="Caufield P.W."/>
            <person name="Cui Y."/>
            <person name="Zhang H."/>
            <person name="O'Toole P.W."/>
        </authorList>
    </citation>
    <scope>NUCLEOTIDE SEQUENCE [LARGE SCALE GENOMIC DNA]</scope>
    <source>
        <strain evidence="5 6">DSM 16991</strain>
    </source>
</reference>
<dbReference type="Proteomes" id="UP000050949">
    <property type="component" value="Unassembled WGS sequence"/>
</dbReference>
<keyword evidence="3" id="KW-0804">Transcription</keyword>
<dbReference type="InterPro" id="IPR036390">
    <property type="entry name" value="WH_DNA-bd_sf"/>
</dbReference>
<dbReference type="GO" id="GO:0003700">
    <property type="term" value="F:DNA-binding transcription factor activity"/>
    <property type="evidence" value="ECO:0007669"/>
    <property type="project" value="InterPro"/>
</dbReference>
<dbReference type="PRINTS" id="PR00035">
    <property type="entry name" value="HTHGNTR"/>
</dbReference>
<dbReference type="SUPFAM" id="SSF64288">
    <property type="entry name" value="Chorismate lyase-like"/>
    <property type="match status" value="1"/>
</dbReference>
<dbReference type="PANTHER" id="PTHR44846">
    <property type="entry name" value="MANNOSYL-D-GLYCERATE TRANSPORT/METABOLISM SYSTEM REPRESSOR MNGR-RELATED"/>
    <property type="match status" value="1"/>
</dbReference>
<dbReference type="PROSITE" id="PS50949">
    <property type="entry name" value="HTH_GNTR"/>
    <property type="match status" value="1"/>
</dbReference>
<dbReference type="eggNOG" id="COG2188">
    <property type="taxonomic scope" value="Bacteria"/>
</dbReference>
<dbReference type="InterPro" id="IPR028978">
    <property type="entry name" value="Chorismate_lyase_/UTRA_dom_sf"/>
</dbReference>
<dbReference type="AlphaFoldDB" id="A0A0R1XCT2"/>
<keyword evidence="1" id="KW-0805">Transcription regulation</keyword>
<dbReference type="PANTHER" id="PTHR44846:SF12">
    <property type="entry name" value="HTH-TYPE TRANSCRIPTIONAL REGULATOR TRER"/>
    <property type="match status" value="1"/>
</dbReference>
<proteinExistence type="predicted"/>
<gene>
    <name evidence="5" type="ORF">FC91_GL002334</name>
</gene>
<dbReference type="CDD" id="cd07377">
    <property type="entry name" value="WHTH_GntR"/>
    <property type="match status" value="1"/>
</dbReference>
<keyword evidence="2" id="KW-0238">DNA-binding</keyword>
<dbReference type="EMBL" id="AZFW01000040">
    <property type="protein sequence ID" value="KRM27870.1"/>
    <property type="molecule type" value="Genomic_DNA"/>
</dbReference>
<evidence type="ECO:0000313" key="5">
    <source>
        <dbReference type="EMBL" id="KRM27870.1"/>
    </source>
</evidence>
<dbReference type="PATRIC" id="fig|1122147.4.peg.2413"/>
<dbReference type="GO" id="GO:0003677">
    <property type="term" value="F:DNA binding"/>
    <property type="evidence" value="ECO:0007669"/>
    <property type="project" value="UniProtKB-KW"/>
</dbReference>
<dbReference type="SMART" id="SM00866">
    <property type="entry name" value="UTRA"/>
    <property type="match status" value="1"/>
</dbReference>
<dbReference type="Pfam" id="PF07702">
    <property type="entry name" value="UTRA"/>
    <property type="match status" value="1"/>
</dbReference>
<protein>
    <recommendedName>
        <fullName evidence="4">HTH gntR-type domain-containing protein</fullName>
    </recommendedName>
</protein>
<dbReference type="Pfam" id="PF00392">
    <property type="entry name" value="GntR"/>
    <property type="match status" value="1"/>
</dbReference>